<protein>
    <submittedName>
        <fullName evidence="3">Zinc-ribbon domain-containing protein</fullName>
    </submittedName>
</protein>
<keyword evidence="1" id="KW-1133">Transmembrane helix</keyword>
<evidence type="ECO:0000313" key="4">
    <source>
        <dbReference type="Proteomes" id="UP000769780"/>
    </source>
</evidence>
<accession>A0ABS7K0X2</accession>
<evidence type="ECO:0000259" key="2">
    <source>
        <dbReference type="Pfam" id="PF13240"/>
    </source>
</evidence>
<sequence length="406" mass="45284">MYCHQCGEQLAENSHFCSQCGAKVQNQPKHTLDPKNLETILIEETAAGIQVEQEEIQKPIIRYLPVLLPIFSLIIVSVILTAYYLHDKNINEEVVDLKNSADETALAGNYKKAKEYLLEALTLRPDNTVLQNDLSAINEASEYEQTLNLISEQIKKTQFSQASKELASLKDKLNHQNGPLFTPFHKQIDDKNIGITVGTVKQELAELNSVDQLASKLSILASMPKKEASAVKEEILNKIVQFSIDEAEAELTNKQYSDAVSIIDKGLQYAINNEKLLSLKERVSQEKAAFELAEQQRIEQAMEAAAQEDLKNRTAAVEVSDFSVEVDEYGDLYLSGSVKNVATKGITAITIFYTIYDENDEAIDTGDASVYPYELAPGAVGSFEDTYYGVHKNVSVEIDNITWYLN</sequence>
<reference evidence="3 4" key="1">
    <citation type="submission" date="2020-07" db="EMBL/GenBank/DDBJ databases">
        <title>Fungal Genomes of the International Space Station.</title>
        <authorList>
            <person name="Seuylemezian A."/>
            <person name="Singh N.K."/>
            <person name="Wood J."/>
            <person name="Venkateswaran K."/>
        </authorList>
    </citation>
    <scope>NUCLEOTIDE SEQUENCE [LARGE SCALE GENOMIC DNA]</scope>
    <source>
        <strain evidence="3 4">PL-B2</strain>
    </source>
</reference>
<comment type="caution">
    <text evidence="3">The sequence shown here is derived from an EMBL/GenBank/DDBJ whole genome shotgun (WGS) entry which is preliminary data.</text>
</comment>
<organism evidence="3 4">
    <name type="scientific">Mesobacillus maritimus</name>
    <dbReference type="NCBI Taxonomy" id="1643336"/>
    <lineage>
        <taxon>Bacteria</taxon>
        <taxon>Bacillati</taxon>
        <taxon>Bacillota</taxon>
        <taxon>Bacilli</taxon>
        <taxon>Bacillales</taxon>
        <taxon>Bacillaceae</taxon>
        <taxon>Mesobacillus</taxon>
    </lineage>
</organism>
<dbReference type="Pfam" id="PF13240">
    <property type="entry name" value="Zn_Ribbon_1"/>
    <property type="match status" value="1"/>
</dbReference>
<dbReference type="InterPro" id="IPR047676">
    <property type="entry name" value="FxLYD_dom"/>
</dbReference>
<feature type="transmembrane region" description="Helical" evidence="1">
    <location>
        <begin position="63"/>
        <end position="85"/>
    </location>
</feature>
<evidence type="ECO:0000256" key="1">
    <source>
        <dbReference type="SAM" id="Phobius"/>
    </source>
</evidence>
<dbReference type="EMBL" id="JACWFH010000007">
    <property type="protein sequence ID" value="MBY0095904.1"/>
    <property type="molecule type" value="Genomic_DNA"/>
</dbReference>
<feature type="domain" description="Zinc-ribbon" evidence="2">
    <location>
        <begin position="2"/>
        <end position="24"/>
    </location>
</feature>
<proteinExistence type="predicted"/>
<dbReference type="RefSeq" id="WP_221871882.1">
    <property type="nucleotide sequence ID" value="NZ_JACWFH010000007.1"/>
</dbReference>
<name>A0ABS7K0X2_9BACI</name>
<keyword evidence="1" id="KW-0812">Transmembrane</keyword>
<keyword evidence="1" id="KW-0472">Membrane</keyword>
<dbReference type="NCBIfam" id="NF038353">
    <property type="entry name" value="FxLYD_dom"/>
    <property type="match status" value="1"/>
</dbReference>
<dbReference type="Proteomes" id="UP000769780">
    <property type="component" value="Unassembled WGS sequence"/>
</dbReference>
<gene>
    <name evidence="3" type="ORF">H0185_03675</name>
</gene>
<evidence type="ECO:0000313" key="3">
    <source>
        <dbReference type="EMBL" id="MBY0095904.1"/>
    </source>
</evidence>
<keyword evidence="4" id="KW-1185">Reference proteome</keyword>
<dbReference type="InterPro" id="IPR026870">
    <property type="entry name" value="Zinc_ribbon_dom"/>
</dbReference>